<evidence type="ECO:0000256" key="1">
    <source>
        <dbReference type="PROSITE-ProRule" id="PRU00723"/>
    </source>
</evidence>
<gene>
    <name evidence="5" type="ORF">PMIN01_01788</name>
</gene>
<dbReference type="Proteomes" id="UP000756921">
    <property type="component" value="Unassembled WGS sequence"/>
</dbReference>
<feature type="compositionally biased region" description="Basic and acidic residues" evidence="3">
    <location>
        <begin position="388"/>
        <end position="402"/>
    </location>
</feature>
<feature type="compositionally biased region" description="Polar residues" evidence="3">
    <location>
        <begin position="463"/>
        <end position="473"/>
    </location>
</feature>
<name>A0A9P6GPF9_9PLEO</name>
<feature type="domain" description="C3H1-type" evidence="4">
    <location>
        <begin position="201"/>
        <end position="227"/>
    </location>
</feature>
<evidence type="ECO:0000256" key="2">
    <source>
        <dbReference type="SAM" id="Coils"/>
    </source>
</evidence>
<evidence type="ECO:0000313" key="6">
    <source>
        <dbReference type="Proteomes" id="UP000756921"/>
    </source>
</evidence>
<keyword evidence="1" id="KW-0862">Zinc</keyword>
<feature type="compositionally biased region" description="Acidic residues" evidence="3">
    <location>
        <begin position="440"/>
        <end position="453"/>
    </location>
</feature>
<feature type="coiled-coil region" evidence="2">
    <location>
        <begin position="54"/>
        <end position="123"/>
    </location>
</feature>
<feature type="compositionally biased region" description="Polar residues" evidence="3">
    <location>
        <begin position="325"/>
        <end position="338"/>
    </location>
</feature>
<accession>A0A9P6GPF9</accession>
<evidence type="ECO:0000256" key="3">
    <source>
        <dbReference type="SAM" id="MobiDB-lite"/>
    </source>
</evidence>
<dbReference type="AlphaFoldDB" id="A0A9P6GPF9"/>
<feature type="zinc finger region" description="C3H1-type" evidence="1">
    <location>
        <begin position="201"/>
        <end position="227"/>
    </location>
</feature>
<evidence type="ECO:0000313" key="5">
    <source>
        <dbReference type="EMBL" id="KAF9739154.1"/>
    </source>
</evidence>
<feature type="region of interest" description="Disordered" evidence="3">
    <location>
        <begin position="323"/>
        <end position="346"/>
    </location>
</feature>
<dbReference type="InterPro" id="IPR000571">
    <property type="entry name" value="Znf_CCCH"/>
</dbReference>
<keyword evidence="6" id="KW-1185">Reference proteome</keyword>
<dbReference type="OrthoDB" id="3684459at2759"/>
<organism evidence="5 6">
    <name type="scientific">Paraphaeosphaeria minitans</name>
    <dbReference type="NCBI Taxonomy" id="565426"/>
    <lineage>
        <taxon>Eukaryota</taxon>
        <taxon>Fungi</taxon>
        <taxon>Dikarya</taxon>
        <taxon>Ascomycota</taxon>
        <taxon>Pezizomycotina</taxon>
        <taxon>Dothideomycetes</taxon>
        <taxon>Pleosporomycetidae</taxon>
        <taxon>Pleosporales</taxon>
        <taxon>Massarineae</taxon>
        <taxon>Didymosphaeriaceae</taxon>
        <taxon>Paraphaeosphaeria</taxon>
    </lineage>
</organism>
<sequence>MLTHSTSPQPSARRHPVLLIEFNSWEEKQQAELTRLHASITLLLREHGDLRKKYGAVEVELRDAHRLIQKLEQENDNSQKKSDSADVCANSWERAYEDLKTKLETIETQNEKLVREKHQAIAEVLREKSRNIDKDKEVGNLGRELKGLASSYQNLHKRHEQAIDKAKEPRVVMCTQCYTKKWPCDAGHPCQACIARGIPGGCKRVKCQFWAKGKCPKLQCGLAHEDDGFSVVIEHRKLKQKLTAMPEEVRKSLTAPASRRTSLVRDTQQVHTTPYDVMDQTLDFPSSNNRANMQFQTFTARAGLSHRSLEEYRLTDYTKGGRRYTQYSDPHNQHSSFQWDREFPGGPLRAAEEHKKVDTGLPEALTQTASLTAASSLSPTNVASKKRGRDDVNAKEGDESTKRVKLNMTVSNPNDGDVSIPAFGSDKTSIPQAHIVQESQDSDPMDQESDPEDNAGLSLDIFTMNTSRSRSTV</sequence>
<protein>
    <recommendedName>
        <fullName evidence="4">C3H1-type domain-containing protein</fullName>
    </recommendedName>
</protein>
<dbReference type="GO" id="GO:0008270">
    <property type="term" value="F:zinc ion binding"/>
    <property type="evidence" value="ECO:0007669"/>
    <property type="project" value="UniProtKB-KW"/>
</dbReference>
<feature type="region of interest" description="Disordered" evidence="3">
    <location>
        <begin position="372"/>
        <end position="473"/>
    </location>
</feature>
<comment type="caution">
    <text evidence="5">The sequence shown here is derived from an EMBL/GenBank/DDBJ whole genome shotgun (WGS) entry which is preliminary data.</text>
</comment>
<keyword evidence="2" id="KW-0175">Coiled coil</keyword>
<proteinExistence type="predicted"/>
<dbReference type="EMBL" id="WJXW01000002">
    <property type="protein sequence ID" value="KAF9739154.1"/>
    <property type="molecule type" value="Genomic_DNA"/>
</dbReference>
<evidence type="ECO:0000259" key="4">
    <source>
        <dbReference type="PROSITE" id="PS50103"/>
    </source>
</evidence>
<keyword evidence="1" id="KW-0863">Zinc-finger</keyword>
<keyword evidence="1" id="KW-0479">Metal-binding</keyword>
<reference evidence="5" key="1">
    <citation type="journal article" date="2020" name="Mol. Plant Microbe Interact.">
        <title>Genome Sequence of the Biocontrol Agent Coniothyrium minitans strain Conio (IMI 134523).</title>
        <authorList>
            <person name="Patel D."/>
            <person name="Shittu T.A."/>
            <person name="Baroncelli R."/>
            <person name="Muthumeenakshi S."/>
            <person name="Osborne T.H."/>
            <person name="Janganan T.K."/>
            <person name="Sreenivasaprasad S."/>
        </authorList>
    </citation>
    <scope>NUCLEOTIDE SEQUENCE</scope>
    <source>
        <strain evidence="5">Conio</strain>
    </source>
</reference>
<dbReference type="PROSITE" id="PS50103">
    <property type="entry name" value="ZF_C3H1"/>
    <property type="match status" value="1"/>
</dbReference>